<dbReference type="Gene3D" id="1.10.287.130">
    <property type="match status" value="1"/>
</dbReference>
<dbReference type="InterPro" id="IPR003661">
    <property type="entry name" value="HisK_dim/P_dom"/>
</dbReference>
<keyword evidence="6" id="KW-0808">Transferase</keyword>
<proteinExistence type="predicted"/>
<dbReference type="CDD" id="cd16949">
    <property type="entry name" value="HATPase_CpxA-like"/>
    <property type="match status" value="1"/>
</dbReference>
<organism evidence="17 18">
    <name type="scientific">Aeromonas enteropelogenes</name>
    <name type="common">Aeromonas trota</name>
    <dbReference type="NCBI Taxonomy" id="29489"/>
    <lineage>
        <taxon>Bacteria</taxon>
        <taxon>Pseudomonadati</taxon>
        <taxon>Pseudomonadota</taxon>
        <taxon>Gammaproteobacteria</taxon>
        <taxon>Aeromonadales</taxon>
        <taxon>Aeromonadaceae</taxon>
        <taxon>Aeromonas</taxon>
    </lineage>
</organism>
<dbReference type="InterPro" id="IPR058126">
    <property type="entry name" value="CpxA-like_HATPase"/>
</dbReference>
<accession>A0A175VGH8</accession>
<evidence type="ECO:0000313" key="17">
    <source>
        <dbReference type="EMBL" id="KXU79082.1"/>
    </source>
</evidence>
<keyword evidence="13 14" id="KW-0472">Membrane</keyword>
<dbReference type="AlphaFoldDB" id="A0A175VGH8"/>
<dbReference type="PROSITE" id="PS50885">
    <property type="entry name" value="HAMP"/>
    <property type="match status" value="1"/>
</dbReference>
<dbReference type="GO" id="GO:0000155">
    <property type="term" value="F:phosphorelay sensor kinase activity"/>
    <property type="evidence" value="ECO:0007669"/>
    <property type="project" value="InterPro"/>
</dbReference>
<dbReference type="PRINTS" id="PR00344">
    <property type="entry name" value="BCTRLSENSOR"/>
</dbReference>
<dbReference type="CDD" id="cd06225">
    <property type="entry name" value="HAMP"/>
    <property type="match status" value="1"/>
</dbReference>
<evidence type="ECO:0000259" key="15">
    <source>
        <dbReference type="PROSITE" id="PS50109"/>
    </source>
</evidence>
<dbReference type="PROSITE" id="PS50109">
    <property type="entry name" value="HIS_KIN"/>
    <property type="match status" value="1"/>
</dbReference>
<dbReference type="Proteomes" id="UP000078435">
    <property type="component" value="Unassembled WGS sequence"/>
</dbReference>
<dbReference type="InterPro" id="IPR036097">
    <property type="entry name" value="HisK_dim/P_sf"/>
</dbReference>
<dbReference type="EMBL" id="JMGO02000012">
    <property type="protein sequence ID" value="KXU79082.1"/>
    <property type="molecule type" value="Genomic_DNA"/>
</dbReference>
<dbReference type="Pfam" id="PF02518">
    <property type="entry name" value="HATPase_c"/>
    <property type="match status" value="1"/>
</dbReference>
<feature type="domain" description="Histidine kinase" evidence="15">
    <location>
        <begin position="249"/>
        <end position="456"/>
    </location>
</feature>
<keyword evidence="7 14" id="KW-0812">Transmembrane</keyword>
<keyword evidence="4" id="KW-1003">Cell membrane</keyword>
<dbReference type="InterPro" id="IPR050398">
    <property type="entry name" value="HssS/ArlS-like"/>
</dbReference>
<evidence type="ECO:0000256" key="9">
    <source>
        <dbReference type="ARBA" id="ARBA00022777"/>
    </source>
</evidence>
<evidence type="ECO:0000256" key="2">
    <source>
        <dbReference type="ARBA" id="ARBA00004651"/>
    </source>
</evidence>
<dbReference type="SUPFAM" id="SSF47384">
    <property type="entry name" value="Homodimeric domain of signal transducing histidine kinase"/>
    <property type="match status" value="1"/>
</dbReference>
<dbReference type="Gene3D" id="3.30.450.210">
    <property type="entry name" value="Two-component sensor protein CpxA, periplasmic domain"/>
    <property type="match status" value="1"/>
</dbReference>
<evidence type="ECO:0000259" key="16">
    <source>
        <dbReference type="PROSITE" id="PS50885"/>
    </source>
</evidence>
<evidence type="ECO:0000256" key="11">
    <source>
        <dbReference type="ARBA" id="ARBA00022989"/>
    </source>
</evidence>
<dbReference type="InterPro" id="IPR004358">
    <property type="entry name" value="Sig_transdc_His_kin-like_C"/>
</dbReference>
<dbReference type="OrthoDB" id="9804645at2"/>
<dbReference type="InterPro" id="IPR036890">
    <property type="entry name" value="HATPase_C_sf"/>
</dbReference>
<gene>
    <name evidence="17" type="ORF">LCR_00405</name>
</gene>
<evidence type="ECO:0000256" key="8">
    <source>
        <dbReference type="ARBA" id="ARBA00022741"/>
    </source>
</evidence>
<keyword evidence="5" id="KW-0597">Phosphoprotein</keyword>
<dbReference type="PANTHER" id="PTHR45528:SF1">
    <property type="entry name" value="SENSOR HISTIDINE KINASE CPXA"/>
    <property type="match status" value="1"/>
</dbReference>
<keyword evidence="10" id="KW-0067">ATP-binding</keyword>
<evidence type="ECO:0000256" key="12">
    <source>
        <dbReference type="ARBA" id="ARBA00023012"/>
    </source>
</evidence>
<dbReference type="Pfam" id="PF00672">
    <property type="entry name" value="HAMP"/>
    <property type="match status" value="1"/>
</dbReference>
<comment type="caution">
    <text evidence="17">The sequence shown here is derived from an EMBL/GenBank/DDBJ whole genome shotgun (WGS) entry which is preliminary data.</text>
</comment>
<keyword evidence="12" id="KW-0902">Two-component regulatory system</keyword>
<feature type="transmembrane region" description="Helical" evidence="14">
    <location>
        <begin position="19"/>
        <end position="37"/>
    </location>
</feature>
<dbReference type="SMART" id="SM00387">
    <property type="entry name" value="HATPase_c"/>
    <property type="match status" value="1"/>
</dbReference>
<dbReference type="PANTHER" id="PTHR45528">
    <property type="entry name" value="SENSOR HISTIDINE KINASE CPXA"/>
    <property type="match status" value="1"/>
</dbReference>
<dbReference type="GO" id="GO:0005886">
    <property type="term" value="C:plasma membrane"/>
    <property type="evidence" value="ECO:0007669"/>
    <property type="project" value="UniProtKB-SubCell"/>
</dbReference>
<evidence type="ECO:0000256" key="5">
    <source>
        <dbReference type="ARBA" id="ARBA00022553"/>
    </source>
</evidence>
<dbReference type="EC" id="2.7.13.3" evidence="3"/>
<dbReference type="SMART" id="SM00388">
    <property type="entry name" value="HisKA"/>
    <property type="match status" value="1"/>
</dbReference>
<evidence type="ECO:0000256" key="7">
    <source>
        <dbReference type="ARBA" id="ARBA00022692"/>
    </source>
</evidence>
<dbReference type="GO" id="GO:0005524">
    <property type="term" value="F:ATP binding"/>
    <property type="evidence" value="ECO:0007669"/>
    <property type="project" value="UniProtKB-KW"/>
</dbReference>
<dbReference type="InterPro" id="IPR003660">
    <property type="entry name" value="HAMP_dom"/>
</dbReference>
<dbReference type="SUPFAM" id="SSF55874">
    <property type="entry name" value="ATPase domain of HSP90 chaperone/DNA topoisomerase II/histidine kinase"/>
    <property type="match status" value="1"/>
</dbReference>
<evidence type="ECO:0000256" key="10">
    <source>
        <dbReference type="ARBA" id="ARBA00022840"/>
    </source>
</evidence>
<reference evidence="17 18" key="1">
    <citation type="submission" date="2016-02" db="EMBL/GenBank/DDBJ databases">
        <title>Draft genome sequence of Aeromonas trota strain 1999lcr isolated from cerebrospinal fluid (CSF).</title>
        <authorList>
            <person name="Dallagassa C.B."/>
            <person name="Prediger K.C."/>
            <person name="Weiss V.A."/>
            <person name="Assis F.E."/>
            <person name="Baura V."/>
            <person name="Cruz L.M."/>
            <person name="Souza E.M."/>
            <person name="Pedrosa F.O."/>
            <person name="Fadel-Picheth C.M."/>
        </authorList>
    </citation>
    <scope>NUCLEOTIDE SEQUENCE [LARGE SCALE GENOMIC DNA]</scope>
    <source>
        <strain evidence="17 18">1999lcr</strain>
    </source>
</reference>
<evidence type="ECO:0000256" key="14">
    <source>
        <dbReference type="SAM" id="Phobius"/>
    </source>
</evidence>
<dbReference type="InterPro" id="IPR038515">
    <property type="entry name" value="CpxA_peri_sf"/>
</dbReference>
<sequence length="456" mass="51038">MARTGVIKAPSISGLSTQIFVWFWLILLVMMAAVISLPNLDPRNQLPLPAHEVMRMQHNVQILKDAADPARDFELAKAMEKITMLPVDNVYVRGANGQIQSTVHPRKFVVRFMVDADNPNHPMLGHEDRKAIAGPFLMEHRGQQYHVYFGLNVDTPYLFLFIQILDHPIRILGVAMLVSTPLCLLLAWRLTRPILQLQKAVSLLAAGSLETQIPNLGRGDEIGQLADNVSHMVDTLKSMIQKQKQLLSDISHELRSPLTRMQLAQALIRRKQGDSAELARIESEIGRLDKLIGDLLDLSRVQQHVEAPVVQPLAELLEPILEDAMFEANQSGKQLRLPPLPAESLPMWPELLARAVENPLRNALKYAREFIKVEWYREGLEWVMIIRDDGPGVPPEQQEQLFLPFFRVDDARNAKTGGTGLGLAIASEAIHRHGGTIQACSNQPTGLTITIRLPIA</sequence>
<evidence type="ECO:0000256" key="3">
    <source>
        <dbReference type="ARBA" id="ARBA00012438"/>
    </source>
</evidence>
<keyword evidence="11 14" id="KW-1133">Transmembrane helix</keyword>
<feature type="domain" description="HAMP" evidence="16">
    <location>
        <begin position="188"/>
        <end position="241"/>
    </location>
</feature>
<dbReference type="SUPFAM" id="SSF158472">
    <property type="entry name" value="HAMP domain-like"/>
    <property type="match status" value="1"/>
</dbReference>
<evidence type="ECO:0000256" key="6">
    <source>
        <dbReference type="ARBA" id="ARBA00022679"/>
    </source>
</evidence>
<evidence type="ECO:0000256" key="13">
    <source>
        <dbReference type="ARBA" id="ARBA00023136"/>
    </source>
</evidence>
<evidence type="ECO:0000313" key="18">
    <source>
        <dbReference type="Proteomes" id="UP000078435"/>
    </source>
</evidence>
<dbReference type="Gene3D" id="1.10.8.500">
    <property type="entry name" value="HAMP domain in histidine kinase"/>
    <property type="match status" value="1"/>
</dbReference>
<protein>
    <recommendedName>
        <fullName evidence="3">histidine kinase</fullName>
        <ecNumber evidence="3">2.7.13.3</ecNumber>
    </recommendedName>
</protein>
<comment type="subcellular location">
    <subcellularLocation>
        <location evidence="2">Cell membrane</location>
        <topology evidence="2">Multi-pass membrane protein</topology>
    </subcellularLocation>
</comment>
<dbReference type="STRING" id="29489.VL01_17810"/>
<dbReference type="CDD" id="cd00082">
    <property type="entry name" value="HisKA"/>
    <property type="match status" value="1"/>
</dbReference>
<dbReference type="RefSeq" id="WP_061477013.1">
    <property type="nucleotide sequence ID" value="NZ_JAAKWT010000019.1"/>
</dbReference>
<keyword evidence="8" id="KW-0547">Nucleotide-binding</keyword>
<name>A0A175VGH8_AEREN</name>
<evidence type="ECO:0000256" key="4">
    <source>
        <dbReference type="ARBA" id="ARBA00022475"/>
    </source>
</evidence>
<keyword evidence="9 17" id="KW-0418">Kinase</keyword>
<comment type="catalytic activity">
    <reaction evidence="1">
        <text>ATP + protein L-histidine = ADP + protein N-phospho-L-histidine.</text>
        <dbReference type="EC" id="2.7.13.3"/>
    </reaction>
</comment>
<dbReference type="SMART" id="SM00304">
    <property type="entry name" value="HAMP"/>
    <property type="match status" value="1"/>
</dbReference>
<dbReference type="Gene3D" id="3.30.565.10">
    <property type="entry name" value="Histidine kinase-like ATPase, C-terminal domain"/>
    <property type="match status" value="1"/>
</dbReference>
<dbReference type="Pfam" id="PF00512">
    <property type="entry name" value="HisKA"/>
    <property type="match status" value="1"/>
</dbReference>
<evidence type="ECO:0000256" key="1">
    <source>
        <dbReference type="ARBA" id="ARBA00000085"/>
    </source>
</evidence>
<dbReference type="InterPro" id="IPR003594">
    <property type="entry name" value="HATPase_dom"/>
</dbReference>
<dbReference type="InterPro" id="IPR005467">
    <property type="entry name" value="His_kinase_dom"/>
</dbReference>